<keyword evidence="2" id="KW-1185">Reference proteome</keyword>
<dbReference type="Proteomes" id="UP000321570">
    <property type="component" value="Unassembled WGS sequence"/>
</dbReference>
<dbReference type="EMBL" id="CABIJS010000120">
    <property type="protein sequence ID" value="VUZ43789.1"/>
    <property type="molecule type" value="Genomic_DNA"/>
</dbReference>
<reference evidence="1 2" key="1">
    <citation type="submission" date="2019-07" db="EMBL/GenBank/DDBJ databases">
        <authorList>
            <person name="Jastrzebski P J."/>
            <person name="Paukszto L."/>
            <person name="Jastrzebski P J."/>
        </authorList>
    </citation>
    <scope>NUCLEOTIDE SEQUENCE [LARGE SCALE GENOMIC DNA]</scope>
    <source>
        <strain evidence="1 2">WMS-il1</strain>
    </source>
</reference>
<gene>
    <name evidence="1" type="ORF">WMSIL1_LOCUS4135</name>
</gene>
<sequence>MRQVATEATRSAKAPWKDIESGKVGTTIEETKIELRNSCQIIRRTQNDSSGNHCKTLPEIFLNSAIPVSNPGRIFASSSRR</sequence>
<organism evidence="1 2">
    <name type="scientific">Hymenolepis diminuta</name>
    <name type="common">Rat tapeworm</name>
    <dbReference type="NCBI Taxonomy" id="6216"/>
    <lineage>
        <taxon>Eukaryota</taxon>
        <taxon>Metazoa</taxon>
        <taxon>Spiralia</taxon>
        <taxon>Lophotrochozoa</taxon>
        <taxon>Platyhelminthes</taxon>
        <taxon>Cestoda</taxon>
        <taxon>Eucestoda</taxon>
        <taxon>Cyclophyllidea</taxon>
        <taxon>Hymenolepididae</taxon>
        <taxon>Hymenolepis</taxon>
    </lineage>
</organism>
<evidence type="ECO:0000313" key="1">
    <source>
        <dbReference type="EMBL" id="VUZ43789.1"/>
    </source>
</evidence>
<dbReference type="AlphaFoldDB" id="A0A564Y9Y8"/>
<proteinExistence type="predicted"/>
<name>A0A564Y9Y8_HYMDI</name>
<accession>A0A564Y9Y8</accession>
<evidence type="ECO:0000313" key="2">
    <source>
        <dbReference type="Proteomes" id="UP000321570"/>
    </source>
</evidence>
<protein>
    <submittedName>
        <fullName evidence="1">Uncharacterized protein</fullName>
    </submittedName>
</protein>